<organism evidence="2">
    <name type="scientific">Candidatus Enterococcus clewellii</name>
    <dbReference type="NCBI Taxonomy" id="1834193"/>
    <lineage>
        <taxon>Bacteria</taxon>
        <taxon>Bacillati</taxon>
        <taxon>Bacillota</taxon>
        <taxon>Bacilli</taxon>
        <taxon>Lactobacillales</taxon>
        <taxon>Enterococcaceae</taxon>
        <taxon>Enterococcus</taxon>
    </lineage>
</organism>
<reference evidence="2" key="1">
    <citation type="submission" date="2017-05" db="EMBL/GenBank/DDBJ databases">
        <title>The Genome Sequence of Enterococcus sp. 9E7_DIV0242.</title>
        <authorList>
            <consortium name="The Broad Institute Genomics Platform"/>
            <consortium name="The Broad Institute Genomic Center for Infectious Diseases"/>
            <person name="Earl A."/>
            <person name="Manson A."/>
            <person name="Schwartman J."/>
            <person name="Gilmore M."/>
            <person name="Abouelleil A."/>
            <person name="Cao P."/>
            <person name="Chapman S."/>
            <person name="Cusick C."/>
            <person name="Shea T."/>
            <person name="Young S."/>
            <person name="Neafsey D."/>
            <person name="Nusbaum C."/>
            <person name="Birren B."/>
        </authorList>
    </citation>
    <scope>NUCLEOTIDE SEQUENCE [LARGE SCALE GENOMIC DNA]</scope>
    <source>
        <strain evidence="2">9E7_DIV0242</strain>
    </source>
</reference>
<evidence type="ECO:0000313" key="2">
    <source>
        <dbReference type="EMBL" id="OTP18523.1"/>
    </source>
</evidence>
<dbReference type="RefSeq" id="WP_086347502.1">
    <property type="nucleotide sequence ID" value="NZ_CP147247.1"/>
</dbReference>
<evidence type="ECO:0000259" key="1">
    <source>
        <dbReference type="Pfam" id="PF14493"/>
    </source>
</evidence>
<name>A0A242KBH9_9ENTE</name>
<dbReference type="Gene3D" id="1.10.10.10">
    <property type="entry name" value="Winged helix-like DNA-binding domain superfamily/Winged helix DNA-binding domain"/>
    <property type="match status" value="1"/>
</dbReference>
<protein>
    <recommendedName>
        <fullName evidence="1">Helicase Helix-turn-helix domain-containing protein</fullName>
    </recommendedName>
</protein>
<accession>A0A242KBH9</accession>
<dbReference type="AlphaFoldDB" id="A0A242KBH9"/>
<dbReference type="InterPro" id="IPR036388">
    <property type="entry name" value="WH-like_DNA-bd_sf"/>
</dbReference>
<sequence length="345" mass="41083">MKTLFILSLFQQGYKIKVSTLYHLLKGKRTVSVLMNGFLFDNLSYFHLFPELNEKTFHQLLQKLIKNGFISFDQESLEAQITDKGTQYLLENAEIIRTHTKHLNGYSYAKTENDMWRMLQFLVQVTSHLSYQNKQYIPLEASPYYQLKIKQLLVTLDKNRVGHLMTEEWRTVLSQFPEKEGNFIAQQFSGYRLNGKAEQQLLQESSAFQRLLYRKNIYHQLFSCIERLPQGAVLYETIKSDLEKNKNQSMLQTKELWLAGHSLSEITQLRQMKPSTVNDHFLELAISEKDFLGEPFIPQEQVNIFQEIKTLCQTWQYAELRQRFEIDYFAFRMYQIMQIKKEREY</sequence>
<keyword evidence="4" id="KW-1185">Reference proteome</keyword>
<reference evidence="3" key="2">
    <citation type="submission" date="2017-05" db="EMBL/GenBank/DDBJ databases">
        <authorList>
            <consortium name="The Broad Institute Genomics Platform"/>
            <consortium name="The Broad Institute Genomic Center for Infectious Diseases"/>
            <person name="Earl A."/>
            <person name="Manson A."/>
            <person name="Schwartman J."/>
            <person name="Gilmore M."/>
            <person name="Abouelleil A."/>
            <person name="Cao P."/>
            <person name="Chapman S."/>
            <person name="Cusick C."/>
            <person name="Shea T."/>
            <person name="Young S."/>
            <person name="Neafsey D."/>
            <person name="Nusbaum C."/>
            <person name="Birren B."/>
        </authorList>
    </citation>
    <scope>NUCLEOTIDE SEQUENCE</scope>
    <source>
        <strain evidence="3">9E7_DIV0242</strain>
    </source>
</reference>
<dbReference type="Pfam" id="PF14493">
    <property type="entry name" value="HTH_40"/>
    <property type="match status" value="1"/>
</dbReference>
<dbReference type="EMBL" id="CP147247">
    <property type="protein sequence ID" value="WYJ88570.1"/>
    <property type="molecule type" value="Genomic_DNA"/>
</dbReference>
<proteinExistence type="predicted"/>
<dbReference type="EMBL" id="NGMM01000001">
    <property type="protein sequence ID" value="OTP18523.1"/>
    <property type="molecule type" value="Genomic_DNA"/>
</dbReference>
<evidence type="ECO:0000313" key="4">
    <source>
        <dbReference type="Proteomes" id="UP000195141"/>
    </source>
</evidence>
<reference evidence="3" key="3">
    <citation type="submission" date="2024-03" db="EMBL/GenBank/DDBJ databases">
        <title>The Genome Sequence of Enterococcus sp. DIV0242b.</title>
        <authorList>
            <consortium name="The Broad Institute Genomics Platform"/>
            <consortium name="The Broad Institute Microbial Omics Core"/>
            <consortium name="The Broad Institute Genomic Center for Infectious Diseases"/>
            <person name="Earl A."/>
            <person name="Manson A."/>
            <person name="Gilmore M."/>
            <person name="Schwartman J."/>
            <person name="Shea T."/>
            <person name="Abouelleil A."/>
            <person name="Cao P."/>
            <person name="Chapman S."/>
            <person name="Cusick C."/>
            <person name="Young S."/>
            <person name="Neafsey D."/>
            <person name="Nusbaum C."/>
            <person name="Birren B."/>
        </authorList>
    </citation>
    <scope>NUCLEOTIDE SEQUENCE</scope>
    <source>
        <strain evidence="3">9E7_DIV0242</strain>
    </source>
</reference>
<dbReference type="InterPro" id="IPR029491">
    <property type="entry name" value="Helicase_HTH"/>
</dbReference>
<feature type="domain" description="Helicase Helix-turn-helix" evidence="1">
    <location>
        <begin position="249"/>
        <end position="335"/>
    </location>
</feature>
<evidence type="ECO:0000313" key="3">
    <source>
        <dbReference type="EMBL" id="WYJ88570.1"/>
    </source>
</evidence>
<gene>
    <name evidence="3" type="ORF">A5888_000289</name>
    <name evidence="2" type="ORF">A5888_000337</name>
</gene>
<dbReference type="OrthoDB" id="2168040at2"/>
<dbReference type="Proteomes" id="UP000195141">
    <property type="component" value="Chromosome"/>
</dbReference>